<keyword evidence="2" id="KW-1185">Reference proteome</keyword>
<dbReference type="EMBL" id="JAWHQM010000075">
    <property type="protein sequence ID" value="KAK5636687.1"/>
    <property type="molecule type" value="Genomic_DNA"/>
</dbReference>
<organism evidence="1 2">
    <name type="scientific">Xylaria bambusicola</name>
    <dbReference type="NCBI Taxonomy" id="326684"/>
    <lineage>
        <taxon>Eukaryota</taxon>
        <taxon>Fungi</taxon>
        <taxon>Dikarya</taxon>
        <taxon>Ascomycota</taxon>
        <taxon>Pezizomycotina</taxon>
        <taxon>Sordariomycetes</taxon>
        <taxon>Xylariomycetidae</taxon>
        <taxon>Xylariales</taxon>
        <taxon>Xylariaceae</taxon>
        <taxon>Xylaria</taxon>
    </lineage>
</organism>
<evidence type="ECO:0000313" key="2">
    <source>
        <dbReference type="Proteomes" id="UP001305414"/>
    </source>
</evidence>
<dbReference type="AlphaFoldDB" id="A0AAN7UV47"/>
<sequence>MTPQRYSSHKLNDPFETPSLREMLRYYTDVDKSLRSGNPSHRWASALLATAKRSDSPKKFGDIDPPN</sequence>
<proteinExistence type="predicted"/>
<accession>A0AAN7UV47</accession>
<name>A0AAN7UV47_9PEZI</name>
<comment type="caution">
    <text evidence="1">The sequence shown here is derived from an EMBL/GenBank/DDBJ whole genome shotgun (WGS) entry which is preliminary data.</text>
</comment>
<gene>
    <name evidence="1" type="ORF">RRF57_012399</name>
</gene>
<reference evidence="1 2" key="1">
    <citation type="submission" date="2023-10" db="EMBL/GenBank/DDBJ databases">
        <title>Draft genome sequence of Xylaria bambusicola isolate GMP-LS, the root and basal stem rot pathogen of sugarcane in Indonesia.</title>
        <authorList>
            <person name="Selvaraj P."/>
            <person name="Muralishankar V."/>
            <person name="Muruganantham S."/>
            <person name="Sp S."/>
            <person name="Haryani S."/>
            <person name="Lau K.J.X."/>
            <person name="Naqvi N.I."/>
        </authorList>
    </citation>
    <scope>NUCLEOTIDE SEQUENCE [LARGE SCALE GENOMIC DNA]</scope>
    <source>
        <strain evidence="1">GMP-LS</strain>
    </source>
</reference>
<protein>
    <submittedName>
        <fullName evidence="1">Uncharacterized protein</fullName>
    </submittedName>
</protein>
<evidence type="ECO:0000313" key="1">
    <source>
        <dbReference type="EMBL" id="KAK5636687.1"/>
    </source>
</evidence>
<dbReference type="Proteomes" id="UP001305414">
    <property type="component" value="Unassembled WGS sequence"/>
</dbReference>